<name>A0A3S5CQR6_9PLAT</name>
<keyword evidence="3" id="KW-1185">Reference proteome</keyword>
<dbReference type="EMBL" id="CAAALY010265256">
    <property type="protein sequence ID" value="VEL40524.1"/>
    <property type="molecule type" value="Genomic_DNA"/>
</dbReference>
<dbReference type="AlphaFoldDB" id="A0A3S5CQR6"/>
<gene>
    <name evidence="2" type="ORF">PXEA_LOCUS33964</name>
</gene>
<comment type="caution">
    <text evidence="2">The sequence shown here is derived from an EMBL/GenBank/DDBJ whole genome shotgun (WGS) entry which is preliminary data.</text>
</comment>
<evidence type="ECO:0000313" key="2">
    <source>
        <dbReference type="EMBL" id="VEL40524.1"/>
    </source>
</evidence>
<proteinExistence type="predicted"/>
<sequence>MQICRFGRPDFLRLTQSSMPTTTDDQSWSAQLPDSSTGSSLTEHCYTASVTSTPSRCPTGCLVPSVGNKLTRPPVFFTKPYSQRGQSAKVAFCACFYEALFETATKVLANLTDPPTQLTPHVGLPPSQ</sequence>
<dbReference type="Proteomes" id="UP000784294">
    <property type="component" value="Unassembled WGS sequence"/>
</dbReference>
<feature type="region of interest" description="Disordered" evidence="1">
    <location>
        <begin position="15"/>
        <end position="39"/>
    </location>
</feature>
<evidence type="ECO:0000256" key="1">
    <source>
        <dbReference type="SAM" id="MobiDB-lite"/>
    </source>
</evidence>
<accession>A0A3S5CQR6</accession>
<protein>
    <submittedName>
        <fullName evidence="2">Uncharacterized protein</fullName>
    </submittedName>
</protein>
<reference evidence="2" key="1">
    <citation type="submission" date="2018-11" db="EMBL/GenBank/DDBJ databases">
        <authorList>
            <consortium name="Pathogen Informatics"/>
        </authorList>
    </citation>
    <scope>NUCLEOTIDE SEQUENCE</scope>
</reference>
<evidence type="ECO:0000313" key="3">
    <source>
        <dbReference type="Proteomes" id="UP000784294"/>
    </source>
</evidence>
<organism evidence="2 3">
    <name type="scientific">Protopolystoma xenopodis</name>
    <dbReference type="NCBI Taxonomy" id="117903"/>
    <lineage>
        <taxon>Eukaryota</taxon>
        <taxon>Metazoa</taxon>
        <taxon>Spiralia</taxon>
        <taxon>Lophotrochozoa</taxon>
        <taxon>Platyhelminthes</taxon>
        <taxon>Monogenea</taxon>
        <taxon>Polyopisthocotylea</taxon>
        <taxon>Polystomatidea</taxon>
        <taxon>Polystomatidae</taxon>
        <taxon>Protopolystoma</taxon>
    </lineage>
</organism>